<dbReference type="AlphaFoldDB" id="A0A427YE07"/>
<keyword evidence="5 11" id="KW-0031">Aminopeptidase</keyword>
<dbReference type="OrthoDB" id="9880441at2759"/>
<evidence type="ECO:0000256" key="7">
    <source>
        <dbReference type="ARBA" id="ARBA00022723"/>
    </source>
</evidence>
<evidence type="ECO:0000256" key="10">
    <source>
        <dbReference type="ARBA" id="ARBA00023049"/>
    </source>
</evidence>
<evidence type="ECO:0000256" key="11">
    <source>
        <dbReference type="RuleBase" id="RU004386"/>
    </source>
</evidence>
<keyword evidence="6 11" id="KW-0645">Protease</keyword>
<evidence type="ECO:0000313" key="14">
    <source>
        <dbReference type="Proteomes" id="UP000279259"/>
    </source>
</evidence>
<evidence type="ECO:0000256" key="2">
    <source>
        <dbReference type="ARBA" id="ARBA00001947"/>
    </source>
</evidence>
<evidence type="ECO:0000313" key="13">
    <source>
        <dbReference type="EMBL" id="RSH89385.1"/>
    </source>
</evidence>
<dbReference type="CDD" id="cd05658">
    <property type="entry name" value="M18_DAP"/>
    <property type="match status" value="1"/>
</dbReference>
<dbReference type="EMBL" id="RSCD01000014">
    <property type="protein sequence ID" value="RSH89385.1"/>
    <property type="molecule type" value="Genomic_DNA"/>
</dbReference>
<feature type="region of interest" description="Disordered" evidence="12">
    <location>
        <begin position="198"/>
        <end position="223"/>
    </location>
</feature>
<dbReference type="Gene3D" id="2.30.250.10">
    <property type="entry name" value="Aminopeptidase i, Domain 2"/>
    <property type="match status" value="1"/>
</dbReference>
<dbReference type="Proteomes" id="UP000279259">
    <property type="component" value="Unassembled WGS sequence"/>
</dbReference>
<accession>A0A427YE07</accession>
<dbReference type="FunFam" id="2.30.250.10:FF:000001">
    <property type="entry name" value="Aspartyl aminopeptidase 1"/>
    <property type="match status" value="1"/>
</dbReference>
<comment type="similarity">
    <text evidence="3 11">Belongs to the peptidase M18 family.</text>
</comment>
<name>A0A427YE07_9TREE</name>
<dbReference type="InterPro" id="IPR023358">
    <property type="entry name" value="Peptidase_M18_dom2"/>
</dbReference>
<dbReference type="EC" id="3.4.11.21" evidence="4"/>
<dbReference type="Gene3D" id="3.40.630.10">
    <property type="entry name" value="Zn peptidases"/>
    <property type="match status" value="1"/>
</dbReference>
<dbReference type="GO" id="GO:0008237">
    <property type="term" value="F:metallopeptidase activity"/>
    <property type="evidence" value="ECO:0007669"/>
    <property type="project" value="UniProtKB-KW"/>
</dbReference>
<dbReference type="SUPFAM" id="SSF53187">
    <property type="entry name" value="Zn-dependent exopeptidases"/>
    <property type="match status" value="1"/>
</dbReference>
<organism evidence="13 14">
    <name type="scientific">Saitozyma podzolica</name>
    <dbReference type="NCBI Taxonomy" id="1890683"/>
    <lineage>
        <taxon>Eukaryota</taxon>
        <taxon>Fungi</taxon>
        <taxon>Dikarya</taxon>
        <taxon>Basidiomycota</taxon>
        <taxon>Agaricomycotina</taxon>
        <taxon>Tremellomycetes</taxon>
        <taxon>Tremellales</taxon>
        <taxon>Trimorphomycetaceae</taxon>
        <taxon>Saitozyma</taxon>
    </lineage>
</organism>
<dbReference type="Pfam" id="PF02127">
    <property type="entry name" value="Peptidase_M18"/>
    <property type="match status" value="1"/>
</dbReference>
<evidence type="ECO:0000256" key="9">
    <source>
        <dbReference type="ARBA" id="ARBA00022833"/>
    </source>
</evidence>
<dbReference type="PANTHER" id="PTHR28570:SF3">
    <property type="entry name" value="ASPARTYL AMINOPEPTIDASE"/>
    <property type="match status" value="1"/>
</dbReference>
<evidence type="ECO:0000256" key="12">
    <source>
        <dbReference type="SAM" id="MobiDB-lite"/>
    </source>
</evidence>
<dbReference type="PRINTS" id="PR00932">
    <property type="entry name" value="AMINO1PTASE"/>
</dbReference>
<proteinExistence type="inferred from homology"/>
<keyword evidence="9 11" id="KW-0862">Zinc</keyword>
<reference evidence="13 14" key="1">
    <citation type="submission" date="2018-11" db="EMBL/GenBank/DDBJ databases">
        <title>Genome sequence of Saitozyma podzolica DSM 27192.</title>
        <authorList>
            <person name="Aliyu H."/>
            <person name="Gorte O."/>
            <person name="Ochsenreither K."/>
        </authorList>
    </citation>
    <scope>NUCLEOTIDE SEQUENCE [LARGE SCALE GENOMIC DNA]</scope>
    <source>
        <strain evidence="13 14">DSM 27192</strain>
    </source>
</reference>
<keyword evidence="10 11" id="KW-0482">Metalloprotease</keyword>
<evidence type="ECO:0000256" key="1">
    <source>
        <dbReference type="ARBA" id="ARBA00001335"/>
    </source>
</evidence>
<comment type="cofactor">
    <cofactor evidence="2">
        <name>Zn(2+)</name>
        <dbReference type="ChEBI" id="CHEBI:29105"/>
    </cofactor>
</comment>
<sequence>MKIPTPPPADAVKFCNFVTASPTPFHAVSNLSSRLVSSGFTRVSERQPSQLVPGGSYFYTRNQSSLVAFTLPPKPAPHSAISFAVGHLDSCCLKLRPVSKKTKSGYLQVGVELYGGGIWASWFDRDLSIAGRVIVSTPNAEAGFTSKLVKIDRPLLRIPTLAIHLDRTINEAFKFNKETEFAPILGLVADALNEAGGSNKAKGTGTGTGTPVAPSRSSTPGRMAVDGQDDAAGMGERHHPLLLAVLADELGCSVADIQDFELSLYDTQPSCVGGLSNEFIFSPRIDNLMTCFASIEGLCGAVEADAAEDNIRCVILFDNEEVGSVSNHGAESNLLPSFVERISAMSDYSSVGYHNLLANSFLISADMGHAINPNYANKYEDNHAPKLNGGVVIKTNANQRYTSTAQTTFLLRRIAKKAGVPLQEFEIRNDSSCGSTVGPHLSTHVRTVDIGLAQLSMHSIRETAGSSDVKHYIDLFKSFFDSFGAIDRDLQIDERP</sequence>
<gene>
    <name evidence="13" type="ORF">EHS25_002497</name>
</gene>
<dbReference type="PANTHER" id="PTHR28570">
    <property type="entry name" value="ASPARTYL AMINOPEPTIDASE"/>
    <property type="match status" value="1"/>
</dbReference>
<dbReference type="GO" id="GO:0008270">
    <property type="term" value="F:zinc ion binding"/>
    <property type="evidence" value="ECO:0007669"/>
    <property type="project" value="InterPro"/>
</dbReference>
<dbReference type="InterPro" id="IPR001948">
    <property type="entry name" value="Peptidase_M18"/>
</dbReference>
<evidence type="ECO:0000256" key="6">
    <source>
        <dbReference type="ARBA" id="ARBA00022670"/>
    </source>
</evidence>
<dbReference type="NCBIfam" id="NF002759">
    <property type="entry name" value="PRK02813.1"/>
    <property type="match status" value="1"/>
</dbReference>
<keyword evidence="7 11" id="KW-0479">Metal-binding</keyword>
<evidence type="ECO:0000256" key="5">
    <source>
        <dbReference type="ARBA" id="ARBA00022438"/>
    </source>
</evidence>
<evidence type="ECO:0000256" key="3">
    <source>
        <dbReference type="ARBA" id="ARBA00008290"/>
    </source>
</evidence>
<comment type="catalytic activity">
    <reaction evidence="1">
        <text>Release of an N-terminal aspartate or glutamate from a peptide, with a preference for aspartate.</text>
        <dbReference type="EC" id="3.4.11.21"/>
    </reaction>
</comment>
<dbReference type="GO" id="GO:0004177">
    <property type="term" value="F:aminopeptidase activity"/>
    <property type="evidence" value="ECO:0007669"/>
    <property type="project" value="UniProtKB-KW"/>
</dbReference>
<keyword evidence="14" id="KW-1185">Reference proteome</keyword>
<dbReference type="STRING" id="1890683.A0A427YE07"/>
<evidence type="ECO:0000256" key="4">
    <source>
        <dbReference type="ARBA" id="ARBA00011965"/>
    </source>
</evidence>
<dbReference type="GO" id="GO:0006508">
    <property type="term" value="P:proteolysis"/>
    <property type="evidence" value="ECO:0007669"/>
    <property type="project" value="UniProtKB-KW"/>
</dbReference>
<comment type="caution">
    <text evidence="13">The sequence shown here is derived from an EMBL/GenBank/DDBJ whole genome shotgun (WGS) entry which is preliminary data.</text>
</comment>
<keyword evidence="8 11" id="KW-0378">Hydrolase</keyword>
<evidence type="ECO:0000256" key="8">
    <source>
        <dbReference type="ARBA" id="ARBA00022801"/>
    </source>
</evidence>
<dbReference type="GO" id="GO:0000324">
    <property type="term" value="C:fungal-type vacuole"/>
    <property type="evidence" value="ECO:0007669"/>
    <property type="project" value="TreeGrafter"/>
</dbReference>
<dbReference type="SUPFAM" id="SSF101821">
    <property type="entry name" value="Aminopeptidase/glucanase lid domain"/>
    <property type="match status" value="1"/>
</dbReference>
<protein>
    <recommendedName>
        <fullName evidence="4">aspartyl aminopeptidase</fullName>
        <ecNumber evidence="4">3.4.11.21</ecNumber>
    </recommendedName>
</protein>